<feature type="compositionally biased region" description="Polar residues" evidence="1">
    <location>
        <begin position="11"/>
        <end position="20"/>
    </location>
</feature>
<organism evidence="2 3">
    <name type="scientific">Aphanomyces astaci</name>
    <name type="common">Crayfish plague agent</name>
    <dbReference type="NCBI Taxonomy" id="112090"/>
    <lineage>
        <taxon>Eukaryota</taxon>
        <taxon>Sar</taxon>
        <taxon>Stramenopiles</taxon>
        <taxon>Oomycota</taxon>
        <taxon>Saprolegniomycetes</taxon>
        <taxon>Saprolegniales</taxon>
        <taxon>Verrucalvaceae</taxon>
        <taxon>Aphanomyces</taxon>
    </lineage>
</organism>
<evidence type="ECO:0000313" key="2">
    <source>
        <dbReference type="EMBL" id="RLO09953.1"/>
    </source>
</evidence>
<reference evidence="2 3" key="1">
    <citation type="journal article" date="2018" name="J. Invertebr. Pathol.">
        <title>New genotyping method for the causative agent of crayfish plague (Aphanomyces astaci) based on whole genome data.</title>
        <authorList>
            <person name="Minardi D."/>
            <person name="Studholme D.J."/>
            <person name="van der Giezen M."/>
            <person name="Pretto T."/>
            <person name="Oidtmann B."/>
        </authorList>
    </citation>
    <scope>NUCLEOTIDE SEQUENCE [LARGE SCALE GENOMIC DNA]</scope>
    <source>
        <strain evidence="2 3">KB13</strain>
    </source>
</reference>
<name>A0A9X8HDM2_APHAT</name>
<accession>A0A9X8HDM2</accession>
<comment type="caution">
    <text evidence="2">The sequence shown here is derived from an EMBL/GenBank/DDBJ whole genome shotgun (WGS) entry which is preliminary data.</text>
</comment>
<sequence length="107" mass="12158">MLELQAVSLPRRTTSQNQPDTGPLKHPDQFRAEMNEARRQALNTSSTFATPSPDPLRHLAFDSEPCLPKRASKSNPRYASMLLAEVALDAELEGYQYDYDSFMEKIR</sequence>
<proteinExistence type="predicted"/>
<protein>
    <submittedName>
        <fullName evidence="2">Uncharacterized protein</fullName>
    </submittedName>
</protein>
<evidence type="ECO:0000256" key="1">
    <source>
        <dbReference type="SAM" id="MobiDB-lite"/>
    </source>
</evidence>
<feature type="compositionally biased region" description="Polar residues" evidence="1">
    <location>
        <begin position="41"/>
        <end position="50"/>
    </location>
</feature>
<dbReference type="Proteomes" id="UP000275652">
    <property type="component" value="Unassembled WGS sequence"/>
</dbReference>
<gene>
    <name evidence="2" type="ORF">DYB28_002980</name>
</gene>
<dbReference type="EMBL" id="QUTI01018933">
    <property type="protein sequence ID" value="RLO09953.1"/>
    <property type="molecule type" value="Genomic_DNA"/>
</dbReference>
<dbReference type="AlphaFoldDB" id="A0A9X8HDM2"/>
<evidence type="ECO:0000313" key="3">
    <source>
        <dbReference type="Proteomes" id="UP000275652"/>
    </source>
</evidence>
<feature type="region of interest" description="Disordered" evidence="1">
    <location>
        <begin position="1"/>
        <end position="56"/>
    </location>
</feature>
<feature type="compositionally biased region" description="Basic and acidic residues" evidence="1">
    <location>
        <begin position="23"/>
        <end position="39"/>
    </location>
</feature>